<organism evidence="1 2">
    <name type="scientific">Trichothecium roseum</name>
    <dbReference type="NCBI Taxonomy" id="47278"/>
    <lineage>
        <taxon>Eukaryota</taxon>
        <taxon>Fungi</taxon>
        <taxon>Dikarya</taxon>
        <taxon>Ascomycota</taxon>
        <taxon>Pezizomycotina</taxon>
        <taxon>Sordariomycetes</taxon>
        <taxon>Hypocreomycetidae</taxon>
        <taxon>Hypocreales</taxon>
        <taxon>Hypocreales incertae sedis</taxon>
        <taxon>Trichothecium</taxon>
    </lineage>
</organism>
<proteinExistence type="predicted"/>
<evidence type="ECO:0000313" key="2">
    <source>
        <dbReference type="Proteomes" id="UP001163324"/>
    </source>
</evidence>
<reference evidence="1" key="1">
    <citation type="submission" date="2022-10" db="EMBL/GenBank/DDBJ databases">
        <title>Complete Genome of Trichothecium roseum strain YXFP-22015, a Plant Pathogen Isolated from Citrus.</title>
        <authorList>
            <person name="Wang Y."/>
            <person name="Zhu L."/>
        </authorList>
    </citation>
    <scope>NUCLEOTIDE SEQUENCE</scope>
    <source>
        <strain evidence="1">YXFP-22015</strain>
    </source>
</reference>
<accession>A0ACC0VDP4</accession>
<keyword evidence="2" id="KW-1185">Reference proteome</keyword>
<dbReference type="EMBL" id="CM047940">
    <property type="protein sequence ID" value="KAI9904572.1"/>
    <property type="molecule type" value="Genomic_DNA"/>
</dbReference>
<sequence>MRFKSLLLLTHALLPGCHAHPGQKPPMQPSAENARLNSYRIFNAVRAVGRQWDSSIHHNGFSFVPAVAPAGTVLYHGSYRPTRPDGPEWLAFEVEHAEMFARSHPKGKGPQLPNPKPPLEDTTAGLRTEEQVVLSGHREQVPGDDHGDKNGDGDNGEPTKFIRGYLHTYQAPRDLNLLVIDGMSAAKVDMGTLDSQDYLLRLIPDRNDGSRDGNEIVFDEYLRAKEMCDLIIPWGYDGVVRMEVGFEVILCDFAHLDLVSATRSFIVSNVLDGSSRLDLFQWARAVGQRYDGLGGDRLRFDFSSMVSALFFPLNVSATDPARPDLVRLGAEPTSRLRAIRDYLGESAGVAGSRRFTVNWQAIVDMVVTRYADRFAHMASSTITPGRFENELDASTFLYVDAPTTPDDVDIMTPKVNLSATEAAIDRCAAHYLLPSLLVKDRWSTEDKLLHAAIRQVMEDICHNLFTIREFFPADPELSLSLRHDEAVSHRDHEDGNGDGGSREEAMREALEAGQQLVRDMMRDLDWPVWKKRGPCPTDEILFVAMWPFGDEKDHWNPGCRTIDDFRVPSGDYWGLYFPTMSQVIV</sequence>
<protein>
    <submittedName>
        <fullName evidence="1">Uncharacterized protein</fullName>
    </submittedName>
</protein>
<dbReference type="Proteomes" id="UP001163324">
    <property type="component" value="Chromosome 1"/>
</dbReference>
<evidence type="ECO:0000313" key="1">
    <source>
        <dbReference type="EMBL" id="KAI9904572.1"/>
    </source>
</evidence>
<comment type="caution">
    <text evidence="1">The sequence shown here is derived from an EMBL/GenBank/DDBJ whole genome shotgun (WGS) entry which is preliminary data.</text>
</comment>
<name>A0ACC0VDP4_9HYPO</name>
<gene>
    <name evidence="1" type="ORF">N3K66_001101</name>
</gene>